<feature type="compositionally biased region" description="Basic residues" evidence="1">
    <location>
        <begin position="16"/>
        <end position="27"/>
    </location>
</feature>
<sequence>MVKLFAYVAQPGRGQRSTRRHPTHGAKHLAAPTPCALHGVKTCNLGFDKDGEKLSGTGKGKPHELASWIASTKWI</sequence>
<evidence type="ECO:0000313" key="3">
    <source>
        <dbReference type="Proteomes" id="UP001311232"/>
    </source>
</evidence>
<proteinExistence type="predicted"/>
<dbReference type="EMBL" id="JAHHUM010002904">
    <property type="protein sequence ID" value="KAK5599987.1"/>
    <property type="molecule type" value="Genomic_DNA"/>
</dbReference>
<reference evidence="2 3" key="1">
    <citation type="submission" date="2021-06" db="EMBL/GenBank/DDBJ databases">
        <authorList>
            <person name="Palmer J.M."/>
        </authorList>
    </citation>
    <scope>NUCLEOTIDE SEQUENCE [LARGE SCALE GENOMIC DNA]</scope>
    <source>
        <strain evidence="2 3">MEX-2019</strain>
        <tissue evidence="2">Muscle</tissue>
    </source>
</reference>
<gene>
    <name evidence="2" type="ORF">CRENBAI_012045</name>
</gene>
<organism evidence="2 3">
    <name type="scientific">Crenichthys baileyi</name>
    <name type="common">White River springfish</name>
    <dbReference type="NCBI Taxonomy" id="28760"/>
    <lineage>
        <taxon>Eukaryota</taxon>
        <taxon>Metazoa</taxon>
        <taxon>Chordata</taxon>
        <taxon>Craniata</taxon>
        <taxon>Vertebrata</taxon>
        <taxon>Euteleostomi</taxon>
        <taxon>Actinopterygii</taxon>
        <taxon>Neopterygii</taxon>
        <taxon>Teleostei</taxon>
        <taxon>Neoteleostei</taxon>
        <taxon>Acanthomorphata</taxon>
        <taxon>Ovalentaria</taxon>
        <taxon>Atherinomorphae</taxon>
        <taxon>Cyprinodontiformes</taxon>
        <taxon>Goodeidae</taxon>
        <taxon>Crenichthys</taxon>
    </lineage>
</organism>
<comment type="caution">
    <text evidence="2">The sequence shown here is derived from an EMBL/GenBank/DDBJ whole genome shotgun (WGS) entry which is preliminary data.</text>
</comment>
<protein>
    <submittedName>
        <fullName evidence="2">Uncharacterized protein</fullName>
    </submittedName>
</protein>
<name>A0AAV9QV47_9TELE</name>
<feature type="region of interest" description="Disordered" evidence="1">
    <location>
        <begin position="10"/>
        <end position="30"/>
    </location>
</feature>
<dbReference type="AlphaFoldDB" id="A0AAV9QV47"/>
<evidence type="ECO:0000313" key="2">
    <source>
        <dbReference type="EMBL" id="KAK5599987.1"/>
    </source>
</evidence>
<evidence type="ECO:0000256" key="1">
    <source>
        <dbReference type="SAM" id="MobiDB-lite"/>
    </source>
</evidence>
<keyword evidence="3" id="KW-1185">Reference proteome</keyword>
<dbReference type="Proteomes" id="UP001311232">
    <property type="component" value="Unassembled WGS sequence"/>
</dbReference>
<accession>A0AAV9QV47</accession>